<dbReference type="Proteomes" id="UP000188174">
    <property type="component" value="Chromosome"/>
</dbReference>
<dbReference type="SUPFAM" id="SSF55729">
    <property type="entry name" value="Acyl-CoA N-acyltransferases (Nat)"/>
    <property type="match status" value="1"/>
</dbReference>
<evidence type="ECO:0000313" key="2">
    <source>
        <dbReference type="EMBL" id="AQQ04279.1"/>
    </source>
</evidence>
<dbReference type="InterPro" id="IPR016181">
    <property type="entry name" value="Acyl_CoA_acyltransferase"/>
</dbReference>
<dbReference type="PANTHER" id="PTHR43792:SF1">
    <property type="entry name" value="N-ACETYLTRANSFERASE DOMAIN-CONTAINING PROTEIN"/>
    <property type="match status" value="1"/>
</dbReference>
<dbReference type="InterPro" id="IPR051531">
    <property type="entry name" value="N-acetyltransferase"/>
</dbReference>
<protein>
    <submittedName>
        <fullName evidence="2">GNAT family N-acetyltransferase</fullName>
    </submittedName>
</protein>
<evidence type="ECO:0000259" key="1">
    <source>
        <dbReference type="PROSITE" id="PS51186"/>
    </source>
</evidence>
<dbReference type="Pfam" id="PF13302">
    <property type="entry name" value="Acetyltransf_3"/>
    <property type="match status" value="1"/>
</dbReference>
<dbReference type="InterPro" id="IPR000182">
    <property type="entry name" value="GNAT_dom"/>
</dbReference>
<organism evidence="2 3">
    <name type="scientific">Roseibium algicola</name>
    <dbReference type="NCBI Taxonomy" id="2857014"/>
    <lineage>
        <taxon>Bacteria</taxon>
        <taxon>Pseudomonadati</taxon>
        <taxon>Pseudomonadota</taxon>
        <taxon>Alphaproteobacteria</taxon>
        <taxon>Hyphomicrobiales</taxon>
        <taxon>Stappiaceae</taxon>
        <taxon>Roseibium</taxon>
    </lineage>
</organism>
<dbReference type="RefSeq" id="WP_077291367.1">
    <property type="nucleotide sequence ID" value="NZ_CP019630.1"/>
</dbReference>
<keyword evidence="3" id="KW-1185">Reference proteome</keyword>
<dbReference type="PROSITE" id="PS51186">
    <property type="entry name" value="GNAT"/>
    <property type="match status" value="1"/>
</dbReference>
<feature type="domain" description="N-acetyltransferase" evidence="1">
    <location>
        <begin position="13"/>
        <end position="174"/>
    </location>
</feature>
<dbReference type="EMBL" id="CP019630">
    <property type="protein sequence ID" value="AQQ04279.1"/>
    <property type="molecule type" value="Genomic_DNA"/>
</dbReference>
<reference evidence="2 3" key="1">
    <citation type="submission" date="2017-02" db="EMBL/GenBank/DDBJ databases">
        <authorList>
            <person name="Jeong S."/>
        </authorList>
    </citation>
    <scope>NUCLEOTIDE SEQUENCE [LARGE SCALE GENOMIC DNA]</scope>
    <source>
        <strain evidence="2 3">RMAR6-6</strain>
    </source>
</reference>
<evidence type="ECO:0000313" key="3">
    <source>
        <dbReference type="Proteomes" id="UP000188174"/>
    </source>
</evidence>
<dbReference type="Gene3D" id="3.40.630.30">
    <property type="match status" value="1"/>
</dbReference>
<sequence length="193" mass="22055">MTEASFLLETDRLLLRPWKDEDLDPFARLCADPEVMRFFPEVLTREKSDLLVARCREKTVKDGFSMAPIETKETGEFLGFVGLNVPSYAAPLPFEPCVEIGWRLKRTAWGKGYAGEAAREWLRFGFETIGLEEIVAFTIPDNLPSQRVMEKIGMTRDLEGDFLHPSLPADHPIAKHVLYRLKKTDWISSPKQV</sequence>
<dbReference type="PANTHER" id="PTHR43792">
    <property type="entry name" value="GNAT FAMILY, PUTATIVE (AFU_ORTHOLOGUE AFUA_3G00765)-RELATED-RELATED"/>
    <property type="match status" value="1"/>
</dbReference>
<gene>
    <name evidence="2" type="ORF">B0E33_12340</name>
</gene>
<proteinExistence type="predicted"/>
<accession>A0ABM6I1V8</accession>
<name>A0ABM6I1V8_9HYPH</name>